<sequence>MDVKISKGKEKRICQVTWMRIMDLPLVIMIDILSRLPIKSIFRCKCVCKVWYNILYPDPLFVLMYEKRSLKFPCILLSEGIGEHSLLELKEGYRYYYGRSKRPIPLIPKFHYPPGRVSLVGSCNGFICLLNDSMYIEKHSVYISNPLLGEYFEVKLPEREISVNQVTYGFCFSEVSREFKVLRLVVREHIHVSELKIYTLGVGEKWRNVGEIPCPTRYKFGQVIVNGALHWMYHEENDKIYSFDIETEKIKSLPAPPGLGTPPWILKLAEVGNCLCLTDDKSRWSANIDIWWMKEYGVAESWTKDTIMVNSLPRAFNRFNINPILIWKDGEILIQSFRCLASYRPESKRFIWVKVYGDVSVATRYIPSFYSLKTIMGENFQVTNVYPKTKIL</sequence>
<evidence type="ECO:0000259" key="1">
    <source>
        <dbReference type="PROSITE" id="PS50181"/>
    </source>
</evidence>
<evidence type="ECO:0000313" key="3">
    <source>
        <dbReference type="Proteomes" id="UP000011115"/>
    </source>
</evidence>
<dbReference type="eggNOG" id="ENOG502T151">
    <property type="taxonomic scope" value="Eukaryota"/>
</dbReference>
<dbReference type="SUPFAM" id="SSF81383">
    <property type="entry name" value="F-box domain"/>
    <property type="match status" value="1"/>
</dbReference>
<feature type="domain" description="F-box" evidence="1">
    <location>
        <begin position="18"/>
        <end position="64"/>
    </location>
</feature>
<dbReference type="AlphaFoldDB" id="M1DVU0"/>
<dbReference type="InterPro" id="IPR001810">
    <property type="entry name" value="F-box_dom"/>
</dbReference>
<evidence type="ECO:0000313" key="2">
    <source>
        <dbReference type="EnsemblPlants" id="PGSC0003DMT400095220"/>
    </source>
</evidence>
<dbReference type="Pfam" id="PF00646">
    <property type="entry name" value="F-box"/>
    <property type="match status" value="1"/>
</dbReference>
<organism evidence="2 3">
    <name type="scientific">Solanum tuberosum</name>
    <name type="common">Potato</name>
    <dbReference type="NCBI Taxonomy" id="4113"/>
    <lineage>
        <taxon>Eukaryota</taxon>
        <taxon>Viridiplantae</taxon>
        <taxon>Streptophyta</taxon>
        <taxon>Embryophyta</taxon>
        <taxon>Tracheophyta</taxon>
        <taxon>Spermatophyta</taxon>
        <taxon>Magnoliopsida</taxon>
        <taxon>eudicotyledons</taxon>
        <taxon>Gunneridae</taxon>
        <taxon>Pentapetalae</taxon>
        <taxon>asterids</taxon>
        <taxon>lamiids</taxon>
        <taxon>Solanales</taxon>
        <taxon>Solanaceae</taxon>
        <taxon>Solanoideae</taxon>
        <taxon>Solaneae</taxon>
        <taxon>Solanum</taxon>
    </lineage>
</organism>
<dbReference type="Gene3D" id="1.20.1280.50">
    <property type="match status" value="1"/>
</dbReference>
<dbReference type="InParanoid" id="M1DVU0"/>
<dbReference type="InterPro" id="IPR013187">
    <property type="entry name" value="F-box-assoc_dom_typ3"/>
</dbReference>
<dbReference type="NCBIfam" id="TIGR01640">
    <property type="entry name" value="F_box_assoc_1"/>
    <property type="match status" value="1"/>
</dbReference>
<dbReference type="PANTHER" id="PTHR31672">
    <property type="entry name" value="BNACNNG10540D PROTEIN"/>
    <property type="match status" value="1"/>
</dbReference>
<dbReference type="InterPro" id="IPR017451">
    <property type="entry name" value="F-box-assoc_interact_dom"/>
</dbReference>
<keyword evidence="3" id="KW-1185">Reference proteome</keyword>
<dbReference type="Pfam" id="PF08268">
    <property type="entry name" value="FBA_3"/>
    <property type="match status" value="1"/>
</dbReference>
<dbReference type="HOGENOM" id="CLU_027176_1_1_1"/>
<reference evidence="3" key="1">
    <citation type="journal article" date="2011" name="Nature">
        <title>Genome sequence and analysis of the tuber crop potato.</title>
        <authorList>
            <consortium name="The Potato Genome Sequencing Consortium"/>
        </authorList>
    </citation>
    <scope>NUCLEOTIDE SEQUENCE [LARGE SCALE GENOMIC DNA]</scope>
    <source>
        <strain evidence="3">cv. DM1-3 516 R44</strain>
    </source>
</reference>
<dbReference type="PANTHER" id="PTHR31672:SF13">
    <property type="entry name" value="F-BOX PROTEIN CPR30-LIKE"/>
    <property type="match status" value="1"/>
</dbReference>
<dbReference type="CDD" id="cd22157">
    <property type="entry name" value="F-box_AtFBW1-like"/>
    <property type="match status" value="1"/>
</dbReference>
<dbReference type="SMART" id="SM00256">
    <property type="entry name" value="FBOX"/>
    <property type="match status" value="1"/>
</dbReference>
<dbReference type="PaxDb" id="4113-PGSC0003DMT400095220"/>
<protein>
    <submittedName>
        <fullName evidence="2">F-box family protein</fullName>
    </submittedName>
</protein>
<accession>M1DVU0</accession>
<reference evidence="2" key="2">
    <citation type="submission" date="2015-06" db="UniProtKB">
        <authorList>
            <consortium name="EnsemblPlants"/>
        </authorList>
    </citation>
    <scope>IDENTIFICATION</scope>
    <source>
        <strain evidence="2">DM1-3 516 R44</strain>
    </source>
</reference>
<dbReference type="EnsemblPlants" id="PGSC0003DMT400095220">
    <property type="protein sequence ID" value="PGSC0003DMT400095220"/>
    <property type="gene ID" value="PGSC0003DMG400044791"/>
</dbReference>
<dbReference type="InterPro" id="IPR036047">
    <property type="entry name" value="F-box-like_dom_sf"/>
</dbReference>
<dbReference type="Proteomes" id="UP000011115">
    <property type="component" value="Unassembled WGS sequence"/>
</dbReference>
<dbReference type="PROSITE" id="PS50181">
    <property type="entry name" value="FBOX"/>
    <property type="match status" value="1"/>
</dbReference>
<proteinExistence type="predicted"/>
<dbReference type="InterPro" id="IPR050796">
    <property type="entry name" value="SCF_F-box_component"/>
</dbReference>
<dbReference type="OMA" id="FGRVNDH"/>
<dbReference type="Gramene" id="PGSC0003DMT400095220">
    <property type="protein sequence ID" value="PGSC0003DMT400095220"/>
    <property type="gene ID" value="PGSC0003DMG400044791"/>
</dbReference>
<name>M1DVU0_SOLTU</name>